<dbReference type="VEuPathDB" id="FungiDB:JI435_444030"/>
<proteinExistence type="predicted"/>
<protein>
    <submittedName>
        <fullName evidence="1">Uncharacterized protein</fullName>
    </submittedName>
</protein>
<dbReference type="KEGG" id="pno:SNOG_10912"/>
<evidence type="ECO:0000313" key="1">
    <source>
        <dbReference type="EMBL" id="EAT81411.1"/>
    </source>
</evidence>
<organism evidence="1 2">
    <name type="scientific">Phaeosphaeria nodorum (strain SN15 / ATCC MYA-4574 / FGSC 10173)</name>
    <name type="common">Glume blotch fungus</name>
    <name type="synonym">Parastagonospora nodorum</name>
    <dbReference type="NCBI Taxonomy" id="321614"/>
    <lineage>
        <taxon>Eukaryota</taxon>
        <taxon>Fungi</taxon>
        <taxon>Dikarya</taxon>
        <taxon>Ascomycota</taxon>
        <taxon>Pezizomycotina</taxon>
        <taxon>Dothideomycetes</taxon>
        <taxon>Pleosporomycetidae</taxon>
        <taxon>Pleosporales</taxon>
        <taxon>Pleosporineae</taxon>
        <taxon>Phaeosphaeriaceae</taxon>
        <taxon>Parastagonospora</taxon>
    </lineage>
</organism>
<dbReference type="InParanoid" id="Q0UBF2"/>
<accession>Q0UBF2</accession>
<dbReference type="AlphaFoldDB" id="Q0UBF2"/>
<name>Q0UBF2_PHANO</name>
<evidence type="ECO:0000313" key="2">
    <source>
        <dbReference type="Proteomes" id="UP000001055"/>
    </source>
</evidence>
<dbReference type="GeneID" id="5978078"/>
<dbReference type="RefSeq" id="XP_001801170.1">
    <property type="nucleotide sequence ID" value="XM_001801118.1"/>
</dbReference>
<reference evidence="2" key="1">
    <citation type="journal article" date="2007" name="Plant Cell">
        <title>Dothideomycete-plant interactions illuminated by genome sequencing and EST analysis of the wheat pathogen Stagonospora nodorum.</title>
        <authorList>
            <person name="Hane J.K."/>
            <person name="Lowe R.G."/>
            <person name="Solomon P.S."/>
            <person name="Tan K.C."/>
            <person name="Schoch C.L."/>
            <person name="Spatafora J.W."/>
            <person name="Crous P.W."/>
            <person name="Kodira C."/>
            <person name="Birren B.W."/>
            <person name="Galagan J.E."/>
            <person name="Torriani S.F."/>
            <person name="McDonald B.A."/>
            <person name="Oliver R.P."/>
        </authorList>
    </citation>
    <scope>NUCLEOTIDE SEQUENCE [LARGE SCALE GENOMIC DNA]</scope>
    <source>
        <strain evidence="2">SN15 / ATCC MYA-4574 / FGSC 10173</strain>
    </source>
</reference>
<gene>
    <name evidence="1" type="ORF">SNOG_10912</name>
</gene>
<dbReference type="EMBL" id="CH445342">
    <property type="protein sequence ID" value="EAT81411.1"/>
    <property type="molecule type" value="Genomic_DNA"/>
</dbReference>
<sequence length="134" mass="14186">MKLLGPRNIAVGAHDELGEGSADVRNSGSNHRRRILPAASCHLPSAFCHWRQRNDARTWENEFPSAASGMSQLQQCDASAHPHPTRTGAAHDVLGPGVLEASPQSAAKAATLDTSQLAAALKPMQTATTVPDFL</sequence>
<dbReference type="Proteomes" id="UP000001055">
    <property type="component" value="Unassembled WGS sequence"/>
</dbReference>